<keyword evidence="2" id="KW-0805">Transcription regulation</keyword>
<dbReference type="SMART" id="SM00421">
    <property type="entry name" value="HTH_LUXR"/>
    <property type="match status" value="1"/>
</dbReference>
<dbReference type="Pfam" id="PF00196">
    <property type="entry name" value="GerE"/>
    <property type="match status" value="1"/>
</dbReference>
<dbReference type="InterPro" id="IPR000792">
    <property type="entry name" value="Tscrpt_reg_LuxR_C"/>
</dbReference>
<accession>A0ABY4YRQ9</accession>
<keyword evidence="3" id="KW-0238">DNA-binding</keyword>
<dbReference type="SUPFAM" id="SSF46894">
    <property type="entry name" value="C-terminal effector domain of the bipartite response regulators"/>
    <property type="match status" value="1"/>
</dbReference>
<keyword evidence="9" id="KW-1185">Reference proteome</keyword>
<dbReference type="Proteomes" id="UP001056455">
    <property type="component" value="Chromosome"/>
</dbReference>
<dbReference type="InterPro" id="IPR039420">
    <property type="entry name" value="WalR-like"/>
</dbReference>
<dbReference type="RefSeq" id="WP_252591647.1">
    <property type="nucleotide sequence ID" value="NZ_CP099489.1"/>
</dbReference>
<evidence type="ECO:0000256" key="3">
    <source>
        <dbReference type="ARBA" id="ARBA00023125"/>
    </source>
</evidence>
<evidence type="ECO:0000256" key="1">
    <source>
        <dbReference type="ARBA" id="ARBA00022553"/>
    </source>
</evidence>
<dbReference type="PROSITE" id="PS50043">
    <property type="entry name" value="HTH_LUXR_2"/>
    <property type="match status" value="1"/>
</dbReference>
<dbReference type="Pfam" id="PF00072">
    <property type="entry name" value="Response_reg"/>
    <property type="match status" value="1"/>
</dbReference>
<dbReference type="PRINTS" id="PR00038">
    <property type="entry name" value="HTHLUXR"/>
</dbReference>
<sequence length="218" mass="22761">MIRVVIAEDEPLLRGGLRALAEHDGDITVVGEADQGGTALARTRETRPDVVLMDVRMPGLDGIAATQLITEDPELAGIVVLVLTTFAEDDTVVEALRAGAAGYLLKDIAPADLRAAIRTVAGGHPVLSPDVTATVMRAAARARSGVDTDLIAHLAPREVEVLAGVGQGLSNDEIAAALFISPATARTYVSRLLGKLEARDRAQLVVLAHRTGLAGIQD</sequence>
<protein>
    <submittedName>
        <fullName evidence="8">Response regulator transcription factor</fullName>
    </submittedName>
</protein>
<name>A0ABY4YRQ9_9MICO</name>
<dbReference type="InterPro" id="IPR011006">
    <property type="entry name" value="CheY-like_superfamily"/>
</dbReference>
<evidence type="ECO:0000259" key="7">
    <source>
        <dbReference type="PROSITE" id="PS50110"/>
    </source>
</evidence>
<gene>
    <name evidence="8" type="ORF">NF556_14625</name>
</gene>
<evidence type="ECO:0000256" key="4">
    <source>
        <dbReference type="ARBA" id="ARBA00023163"/>
    </source>
</evidence>
<dbReference type="PANTHER" id="PTHR43214:SF24">
    <property type="entry name" value="TRANSCRIPTIONAL REGULATORY PROTEIN NARL-RELATED"/>
    <property type="match status" value="1"/>
</dbReference>
<keyword evidence="1 5" id="KW-0597">Phosphoprotein</keyword>
<dbReference type="CDD" id="cd17535">
    <property type="entry name" value="REC_NarL-like"/>
    <property type="match status" value="1"/>
</dbReference>
<dbReference type="SUPFAM" id="SSF52172">
    <property type="entry name" value="CheY-like"/>
    <property type="match status" value="1"/>
</dbReference>
<dbReference type="InterPro" id="IPR058245">
    <property type="entry name" value="NreC/VraR/RcsB-like_REC"/>
</dbReference>
<feature type="modified residue" description="4-aspartylphosphate" evidence="5">
    <location>
        <position position="54"/>
    </location>
</feature>
<dbReference type="CDD" id="cd06170">
    <property type="entry name" value="LuxR_C_like"/>
    <property type="match status" value="1"/>
</dbReference>
<dbReference type="SMART" id="SM00448">
    <property type="entry name" value="REC"/>
    <property type="match status" value="1"/>
</dbReference>
<reference evidence="8" key="1">
    <citation type="submission" date="2022-06" db="EMBL/GenBank/DDBJ databases">
        <title>Ornithinimicrobium HY1793.</title>
        <authorList>
            <person name="Huang Y."/>
        </authorList>
    </citation>
    <scope>NUCLEOTIDE SEQUENCE</scope>
    <source>
        <strain evidence="8">HY1793</strain>
    </source>
</reference>
<dbReference type="EMBL" id="CP099489">
    <property type="protein sequence ID" value="USQ78852.1"/>
    <property type="molecule type" value="Genomic_DNA"/>
</dbReference>
<proteinExistence type="predicted"/>
<dbReference type="PANTHER" id="PTHR43214">
    <property type="entry name" value="TWO-COMPONENT RESPONSE REGULATOR"/>
    <property type="match status" value="1"/>
</dbReference>
<feature type="domain" description="Response regulatory" evidence="7">
    <location>
        <begin position="3"/>
        <end position="121"/>
    </location>
</feature>
<dbReference type="InterPro" id="IPR001789">
    <property type="entry name" value="Sig_transdc_resp-reg_receiver"/>
</dbReference>
<evidence type="ECO:0000313" key="9">
    <source>
        <dbReference type="Proteomes" id="UP001056455"/>
    </source>
</evidence>
<dbReference type="PROSITE" id="PS50110">
    <property type="entry name" value="RESPONSE_REGULATORY"/>
    <property type="match status" value="1"/>
</dbReference>
<feature type="domain" description="HTH luxR-type" evidence="6">
    <location>
        <begin position="147"/>
        <end position="212"/>
    </location>
</feature>
<keyword evidence="4" id="KW-0804">Transcription</keyword>
<evidence type="ECO:0000259" key="6">
    <source>
        <dbReference type="PROSITE" id="PS50043"/>
    </source>
</evidence>
<dbReference type="Gene3D" id="3.40.50.2300">
    <property type="match status" value="1"/>
</dbReference>
<dbReference type="InterPro" id="IPR016032">
    <property type="entry name" value="Sig_transdc_resp-reg_C-effctor"/>
</dbReference>
<organism evidence="8 9">
    <name type="scientific">Ornithinimicrobium faecis</name>
    <dbReference type="NCBI Taxonomy" id="2934158"/>
    <lineage>
        <taxon>Bacteria</taxon>
        <taxon>Bacillati</taxon>
        <taxon>Actinomycetota</taxon>
        <taxon>Actinomycetes</taxon>
        <taxon>Micrococcales</taxon>
        <taxon>Ornithinimicrobiaceae</taxon>
        <taxon>Ornithinimicrobium</taxon>
    </lineage>
</organism>
<evidence type="ECO:0000256" key="2">
    <source>
        <dbReference type="ARBA" id="ARBA00023015"/>
    </source>
</evidence>
<evidence type="ECO:0000313" key="8">
    <source>
        <dbReference type="EMBL" id="USQ78852.1"/>
    </source>
</evidence>
<evidence type="ECO:0000256" key="5">
    <source>
        <dbReference type="PROSITE-ProRule" id="PRU00169"/>
    </source>
</evidence>